<accession>A0A5P2FWF9</accession>
<dbReference type="GO" id="GO:0008652">
    <property type="term" value="P:amino acid biosynthetic process"/>
    <property type="evidence" value="ECO:0007669"/>
    <property type="project" value="UniProtKB-KW"/>
</dbReference>
<evidence type="ECO:0000256" key="5">
    <source>
        <dbReference type="ARBA" id="ARBA00022741"/>
    </source>
</evidence>
<proteinExistence type="predicted"/>
<evidence type="ECO:0000256" key="7">
    <source>
        <dbReference type="ARBA" id="ARBA00022840"/>
    </source>
</evidence>
<dbReference type="SUPFAM" id="SSF88697">
    <property type="entry name" value="PUA domain-like"/>
    <property type="match status" value="1"/>
</dbReference>
<organism evidence="9 10">
    <name type="scientific">Rhizosphaericola mali</name>
    <dbReference type="NCBI Taxonomy" id="2545455"/>
    <lineage>
        <taxon>Bacteria</taxon>
        <taxon>Pseudomonadati</taxon>
        <taxon>Bacteroidota</taxon>
        <taxon>Chitinophagia</taxon>
        <taxon>Chitinophagales</taxon>
        <taxon>Chitinophagaceae</taxon>
        <taxon>Rhizosphaericola</taxon>
    </lineage>
</organism>
<evidence type="ECO:0000313" key="9">
    <source>
        <dbReference type="EMBL" id="QES87864.1"/>
    </source>
</evidence>
<dbReference type="PROSITE" id="PS50890">
    <property type="entry name" value="PUA"/>
    <property type="match status" value="1"/>
</dbReference>
<evidence type="ECO:0000256" key="4">
    <source>
        <dbReference type="ARBA" id="ARBA00022679"/>
    </source>
</evidence>
<keyword evidence="10" id="KW-1185">Reference proteome</keyword>
<dbReference type="InterPro" id="IPR005715">
    <property type="entry name" value="Glu_5kinase/COase_Synthase"/>
</dbReference>
<dbReference type="GO" id="GO:0004349">
    <property type="term" value="F:glutamate 5-kinase activity"/>
    <property type="evidence" value="ECO:0007669"/>
    <property type="project" value="UniProtKB-EC"/>
</dbReference>
<evidence type="ECO:0000256" key="2">
    <source>
        <dbReference type="ARBA" id="ARBA00022605"/>
    </source>
</evidence>
<dbReference type="CDD" id="cd21157">
    <property type="entry name" value="PUA_G5K"/>
    <property type="match status" value="1"/>
</dbReference>
<keyword evidence="7" id="KW-0067">ATP-binding</keyword>
<dbReference type="InterPro" id="IPR036974">
    <property type="entry name" value="PUA_sf"/>
</dbReference>
<gene>
    <name evidence="9" type="primary">proB</name>
    <name evidence="9" type="ORF">E0W69_004025</name>
</gene>
<dbReference type="KEGG" id="arac:E0W69_004025"/>
<protein>
    <submittedName>
        <fullName evidence="9">Glutamate 5-kinase</fullName>
        <ecNumber evidence="9">2.7.2.11</ecNumber>
    </submittedName>
</protein>
<dbReference type="EMBL" id="CP044016">
    <property type="protein sequence ID" value="QES87864.1"/>
    <property type="molecule type" value="Genomic_DNA"/>
</dbReference>
<dbReference type="Proteomes" id="UP000292424">
    <property type="component" value="Chromosome"/>
</dbReference>
<keyword evidence="5" id="KW-0547">Nucleotide-binding</keyword>
<dbReference type="Pfam" id="PF00696">
    <property type="entry name" value="AA_kinase"/>
    <property type="match status" value="1"/>
</dbReference>
<dbReference type="SMART" id="SM00359">
    <property type="entry name" value="PUA"/>
    <property type="match status" value="1"/>
</dbReference>
<dbReference type="GO" id="GO:0003723">
    <property type="term" value="F:RNA binding"/>
    <property type="evidence" value="ECO:0007669"/>
    <property type="project" value="InterPro"/>
</dbReference>
<dbReference type="SUPFAM" id="SSF53633">
    <property type="entry name" value="Carbamate kinase-like"/>
    <property type="match status" value="1"/>
</dbReference>
<dbReference type="RefSeq" id="WP_131328751.1">
    <property type="nucleotide sequence ID" value="NZ_CP044016.1"/>
</dbReference>
<evidence type="ECO:0000256" key="6">
    <source>
        <dbReference type="ARBA" id="ARBA00022777"/>
    </source>
</evidence>
<dbReference type="InterPro" id="IPR036393">
    <property type="entry name" value="AceGlu_kinase-like_sf"/>
</dbReference>
<keyword evidence="6 9" id="KW-0418">Kinase</keyword>
<evidence type="ECO:0000256" key="1">
    <source>
        <dbReference type="ARBA" id="ARBA00022490"/>
    </source>
</evidence>
<dbReference type="InterPro" id="IPR011529">
    <property type="entry name" value="Glu_5kinase"/>
</dbReference>
<dbReference type="Gene3D" id="3.40.1160.10">
    <property type="entry name" value="Acetylglutamate kinase-like"/>
    <property type="match status" value="1"/>
</dbReference>
<dbReference type="InterPro" id="IPR015947">
    <property type="entry name" value="PUA-like_sf"/>
</dbReference>
<keyword evidence="3" id="KW-0641">Proline biosynthesis</keyword>
<dbReference type="InterPro" id="IPR001057">
    <property type="entry name" value="Glu/AcGlu_kinase"/>
</dbReference>
<dbReference type="PANTHER" id="PTHR43654">
    <property type="entry name" value="GLUTAMATE 5-KINASE"/>
    <property type="match status" value="1"/>
</dbReference>
<name>A0A5P2FWF9_9BACT</name>
<evidence type="ECO:0000256" key="3">
    <source>
        <dbReference type="ARBA" id="ARBA00022650"/>
    </source>
</evidence>
<dbReference type="OrthoDB" id="9804434at2"/>
<dbReference type="Gene3D" id="2.30.130.10">
    <property type="entry name" value="PUA domain"/>
    <property type="match status" value="1"/>
</dbReference>
<dbReference type="GO" id="GO:0005829">
    <property type="term" value="C:cytosol"/>
    <property type="evidence" value="ECO:0007669"/>
    <property type="project" value="TreeGrafter"/>
</dbReference>
<keyword evidence="2" id="KW-0028">Amino-acid biosynthesis</keyword>
<dbReference type="InterPro" id="IPR001048">
    <property type="entry name" value="Asp/Glu/Uridylate_kinase"/>
</dbReference>
<keyword evidence="4 9" id="KW-0808">Transferase</keyword>
<reference evidence="9 10" key="1">
    <citation type="submission" date="2019-09" db="EMBL/GenBank/DDBJ databases">
        <title>Complete genome sequence of Arachidicoccus sp. B3-10 isolated from apple orchard soil.</title>
        <authorList>
            <person name="Kim H.S."/>
            <person name="Han K.-I."/>
            <person name="Suh M.K."/>
            <person name="Lee K.C."/>
            <person name="Eom M.K."/>
            <person name="Kim J.-S."/>
            <person name="Kang S.W."/>
            <person name="Sin Y."/>
            <person name="Lee J.-S."/>
        </authorList>
    </citation>
    <scope>NUCLEOTIDE SEQUENCE [LARGE SCALE GENOMIC DNA]</scope>
    <source>
        <strain evidence="9 10">B3-10</strain>
    </source>
</reference>
<feature type="domain" description="PUA" evidence="8">
    <location>
        <begin position="267"/>
        <end position="343"/>
    </location>
</feature>
<sequence>MKAKKVLVIKLGTAILTNSKGEIDNKVISNITSEIKSLSEKYNIVLVSSGAVGSGKKYLKNYKATIIERKAAAAVGNPLLMKMYQQYFIKQEITVAQVLCERRHFSDRSTFLSLKETFLEFWKNDILPIVNENDLVSSYEIKFADNDELATLIAVGFDAEALLLCTSAGGFRDTENKIIPLVEKIDKQILSMVRLDKSSVGLGGMVSKLTYTKLALSLGIKVIICGLDIEKPFESALAGKNGTQFIPKNVNINARNKWLASSSITIGELIIDKGAADAIHKRHSLLLVGVKELKGKFATNEVVKILNEENELLAVAKTKASSTELQKQSDKKHIVVAHTDDIVILN</sequence>
<dbReference type="FunFam" id="3.40.1160.10:FF:000006">
    <property type="entry name" value="Glutamate 5-kinase"/>
    <property type="match status" value="1"/>
</dbReference>
<dbReference type="EC" id="2.7.2.11" evidence="9"/>
<dbReference type="Pfam" id="PF01472">
    <property type="entry name" value="PUA"/>
    <property type="match status" value="1"/>
</dbReference>
<dbReference type="AlphaFoldDB" id="A0A5P2FWF9"/>
<evidence type="ECO:0000313" key="10">
    <source>
        <dbReference type="Proteomes" id="UP000292424"/>
    </source>
</evidence>
<dbReference type="PRINTS" id="PR00474">
    <property type="entry name" value="GLU5KINASE"/>
</dbReference>
<dbReference type="PANTHER" id="PTHR43654:SF1">
    <property type="entry name" value="ISOPENTENYL PHOSPHATE KINASE"/>
    <property type="match status" value="1"/>
</dbReference>
<dbReference type="PIRSF" id="PIRSF000729">
    <property type="entry name" value="GK"/>
    <property type="match status" value="1"/>
</dbReference>
<dbReference type="NCBIfam" id="TIGR01027">
    <property type="entry name" value="proB"/>
    <property type="match status" value="1"/>
</dbReference>
<dbReference type="InterPro" id="IPR002478">
    <property type="entry name" value="PUA"/>
</dbReference>
<keyword evidence="1" id="KW-0963">Cytoplasm</keyword>
<dbReference type="GO" id="GO:0005524">
    <property type="term" value="F:ATP binding"/>
    <property type="evidence" value="ECO:0007669"/>
    <property type="project" value="UniProtKB-KW"/>
</dbReference>
<evidence type="ECO:0000259" key="8">
    <source>
        <dbReference type="SMART" id="SM00359"/>
    </source>
</evidence>